<dbReference type="EMBL" id="JBGEDP010000001">
    <property type="protein sequence ID" value="MEY8016195.1"/>
    <property type="molecule type" value="Genomic_DNA"/>
</dbReference>
<evidence type="ECO:0000259" key="6">
    <source>
        <dbReference type="SMART" id="SM00830"/>
    </source>
</evidence>
<comment type="pathway">
    <text evidence="1">Metabolic intermediate biosynthesis; prephenate biosynthesis; prephenate from chorismate: step 1/1.</text>
</comment>
<proteinExistence type="predicted"/>
<keyword evidence="8" id="KW-1185">Reference proteome</keyword>
<protein>
    <recommendedName>
        <fullName evidence="2">chorismate mutase</fullName>
        <ecNumber evidence="2">5.4.99.5</ecNumber>
    </recommendedName>
</protein>
<evidence type="ECO:0000313" key="7">
    <source>
        <dbReference type="EMBL" id="MEY8016195.1"/>
    </source>
</evidence>
<dbReference type="InterPro" id="IPR036263">
    <property type="entry name" value="Chorismate_II_sf"/>
</dbReference>
<keyword evidence="3 5" id="KW-0732">Signal</keyword>
<comment type="caution">
    <text evidence="7">The sequence shown here is derived from an EMBL/GenBank/DDBJ whole genome shotgun (WGS) entry which is preliminary data.</text>
</comment>
<dbReference type="GO" id="GO:0004106">
    <property type="term" value="F:chorismate mutase activity"/>
    <property type="evidence" value="ECO:0007669"/>
    <property type="project" value="UniProtKB-EC"/>
</dbReference>
<evidence type="ECO:0000256" key="2">
    <source>
        <dbReference type="ARBA" id="ARBA00012404"/>
    </source>
</evidence>
<sequence>MTVVGGQPRGRRLCAVLVTLVGTSFVPHAGAGADGPLVELVGAAARRLGLDEPVAAFEWKTGGAVEDPARVRQELDALGAQASVRNIDAGYVARIFGDQVNATEAIEYSRFAQWKLDPDSAPADATDLSASRSAIDALIETMPSQVVANWDVLHSPACAGRLDAARTDVARPLDGLYRQALSAATRSYCQR</sequence>
<dbReference type="InterPro" id="IPR008240">
    <property type="entry name" value="Chorismate_mutase_periplasmic"/>
</dbReference>
<feature type="domain" description="Chorismate mutase" evidence="6">
    <location>
        <begin position="31"/>
        <end position="110"/>
    </location>
</feature>
<feature type="chain" id="PRO_5046554640" description="chorismate mutase" evidence="5">
    <location>
        <begin position="30"/>
        <end position="191"/>
    </location>
</feature>
<reference evidence="7 8" key="1">
    <citation type="submission" date="2024-08" db="EMBL/GenBank/DDBJ databases">
        <title>Mycobacterium servetensis sp. nov., a novel rapid-growing mycobacterial species recovered from a human patient in Zaragoza, Spain.</title>
        <authorList>
            <person name="Tristancho-Baro A.I."/>
            <person name="Buenestado-Serrano S."/>
            <person name="Garcia De Viedma D."/>
            <person name="Milagro-Beamonte A."/>
            <person name="Burillo N."/>
            <person name="Sanz S."/>
            <person name="Lopez-Calleja A.I."/>
            <person name="Penas-Utrilla D."/>
            <person name="Guardingo M."/>
            <person name="Garcia M.J."/>
            <person name="Vinuelas-Bayon J."/>
        </authorList>
    </citation>
    <scope>NUCLEOTIDE SEQUENCE [LARGE SCALE GENOMIC DNA]</scope>
    <source>
        <strain evidence="8">HUMS_12744610</strain>
    </source>
</reference>
<dbReference type="Gene3D" id="1.20.59.10">
    <property type="entry name" value="Chorismate mutase"/>
    <property type="match status" value="1"/>
</dbReference>
<evidence type="ECO:0000256" key="3">
    <source>
        <dbReference type="ARBA" id="ARBA00022729"/>
    </source>
</evidence>
<evidence type="ECO:0000256" key="4">
    <source>
        <dbReference type="ARBA" id="ARBA00023235"/>
    </source>
</evidence>
<dbReference type="SUPFAM" id="SSF48600">
    <property type="entry name" value="Chorismate mutase II"/>
    <property type="match status" value="1"/>
</dbReference>
<keyword evidence="4 7" id="KW-0413">Isomerase</keyword>
<dbReference type="PANTHER" id="PTHR38041">
    <property type="entry name" value="CHORISMATE MUTASE"/>
    <property type="match status" value="1"/>
</dbReference>
<dbReference type="RefSeq" id="WP_369738594.1">
    <property type="nucleotide sequence ID" value="NZ_JBGEDP010000001.1"/>
</dbReference>
<dbReference type="NCBIfam" id="NF006741">
    <property type="entry name" value="PRK09269.1"/>
    <property type="match status" value="1"/>
</dbReference>
<dbReference type="SMART" id="SM00830">
    <property type="entry name" value="CM_2"/>
    <property type="match status" value="1"/>
</dbReference>
<organism evidence="7 8">
    <name type="scientific">Mycobacterium servetii</name>
    <dbReference type="NCBI Taxonomy" id="3237418"/>
    <lineage>
        <taxon>Bacteria</taxon>
        <taxon>Bacillati</taxon>
        <taxon>Actinomycetota</taxon>
        <taxon>Actinomycetes</taxon>
        <taxon>Mycobacteriales</taxon>
        <taxon>Mycobacteriaceae</taxon>
        <taxon>Mycobacterium</taxon>
    </lineage>
</organism>
<accession>A0ABV4C1R9</accession>
<evidence type="ECO:0000313" key="8">
    <source>
        <dbReference type="Proteomes" id="UP001564760"/>
    </source>
</evidence>
<dbReference type="InterPro" id="IPR036979">
    <property type="entry name" value="CM_dom_sf"/>
</dbReference>
<dbReference type="EC" id="5.4.99.5" evidence="2"/>
<name>A0ABV4C1R9_9MYCO</name>
<dbReference type="NCBIfam" id="TIGR01806">
    <property type="entry name" value="CM_mono2"/>
    <property type="match status" value="1"/>
</dbReference>
<dbReference type="InterPro" id="IPR002701">
    <property type="entry name" value="CM_II_prokaryot"/>
</dbReference>
<evidence type="ECO:0000256" key="5">
    <source>
        <dbReference type="SAM" id="SignalP"/>
    </source>
</evidence>
<dbReference type="Proteomes" id="UP001564760">
    <property type="component" value="Unassembled WGS sequence"/>
</dbReference>
<feature type="signal peptide" evidence="5">
    <location>
        <begin position="1"/>
        <end position="29"/>
    </location>
</feature>
<evidence type="ECO:0000256" key="1">
    <source>
        <dbReference type="ARBA" id="ARBA00004817"/>
    </source>
</evidence>
<dbReference type="PANTHER" id="PTHR38041:SF2">
    <property type="entry name" value="SECRETED CHORISMATE MUTASE"/>
    <property type="match status" value="1"/>
</dbReference>
<gene>
    <name evidence="7" type="ORF">AB8998_14870</name>
</gene>
<dbReference type="InterPro" id="IPR051331">
    <property type="entry name" value="Chorismate_mutase-related"/>
</dbReference>